<protein>
    <submittedName>
        <fullName evidence="9">Mechanosensitive ion channel family protein</fullName>
    </submittedName>
</protein>
<dbReference type="PANTHER" id="PTHR30414:SF0">
    <property type="entry name" value="MINICONDUCTANCE MECHANOSENSITIVE CHANNEL YBDG"/>
    <property type="match status" value="1"/>
</dbReference>
<sequence>MKDEIKDTKSFFQETSEQLYIYVSKISPTGLDWVFHIIVKMALLLGIFLLLDFIFKIIINYTFKFFRNEEKFPVIKSIYNSRITNSLAHFVALATIGSLHESIFVGALKNTTIFIHRSVNLGLVLILAGMLYRSLTGFRSYFTIKQDYYKVMAINAISETVKILGIFIFTIVSICVIFGIKGTTIVGSLGAITAVLVLVFRDTILGFVTGIHVATSKSLKVGDWIGIPKYNIEGNILDISLLTTKISNFDKTISSIPTYDLLTTEIKNLQVMSESNTRRIKKSIVFNITSFKFLNDEEIEKLKEINLISDYLNQKKSEINQEKASIEHRDKIINGRQLTNIGVFRYYAQKYLENDPEIDKESPIMVRQLEITTQGLPMEIYCFANDSKWVRFEQIQADIFDHLLVASKEFDLQIMQIGLKV</sequence>
<evidence type="ECO:0000256" key="4">
    <source>
        <dbReference type="ARBA" id="ARBA00022989"/>
    </source>
</evidence>
<feature type="transmembrane region" description="Helical" evidence="6">
    <location>
        <begin position="33"/>
        <end position="55"/>
    </location>
</feature>
<accession>A0ABT3Y421</accession>
<dbReference type="RefSeq" id="WP_267281433.1">
    <property type="nucleotide sequence ID" value="NZ_JAOVZV010000010.1"/>
</dbReference>
<name>A0ABT3Y421_9FLAO</name>
<keyword evidence="3 6" id="KW-0812">Transmembrane</keyword>
<dbReference type="InterPro" id="IPR006685">
    <property type="entry name" value="MscS_channel_2nd"/>
</dbReference>
<reference evidence="9" key="1">
    <citation type="submission" date="2022-10" db="EMBL/GenBank/DDBJ databases">
        <title>Chryseobacterium sp. nov., a novel bacterial species.</title>
        <authorList>
            <person name="Cao Y."/>
        </authorList>
    </citation>
    <scope>NUCLEOTIDE SEQUENCE</scope>
    <source>
        <strain evidence="9">KC 927</strain>
    </source>
</reference>
<gene>
    <name evidence="9" type="ORF">OEA66_11125</name>
</gene>
<dbReference type="Pfam" id="PF00924">
    <property type="entry name" value="MS_channel_2nd"/>
    <property type="match status" value="1"/>
</dbReference>
<feature type="transmembrane region" description="Helical" evidence="6">
    <location>
        <begin position="186"/>
        <end position="208"/>
    </location>
</feature>
<feature type="transmembrane region" description="Helical" evidence="6">
    <location>
        <begin position="87"/>
        <end position="108"/>
    </location>
</feature>
<dbReference type="InterPro" id="IPR010920">
    <property type="entry name" value="LSM_dom_sf"/>
</dbReference>
<proteinExistence type="inferred from homology"/>
<evidence type="ECO:0000256" key="3">
    <source>
        <dbReference type="ARBA" id="ARBA00022692"/>
    </source>
</evidence>
<comment type="caution">
    <text evidence="9">The sequence shown here is derived from an EMBL/GenBank/DDBJ whole genome shotgun (WGS) entry which is preliminary data.</text>
</comment>
<evidence type="ECO:0000256" key="2">
    <source>
        <dbReference type="ARBA" id="ARBA00008017"/>
    </source>
</evidence>
<evidence type="ECO:0000256" key="5">
    <source>
        <dbReference type="ARBA" id="ARBA00023136"/>
    </source>
</evidence>
<dbReference type="EMBL" id="JAOVZV010000010">
    <property type="protein sequence ID" value="MCX8532903.1"/>
    <property type="molecule type" value="Genomic_DNA"/>
</dbReference>
<comment type="subcellular location">
    <subcellularLocation>
        <location evidence="1">Endomembrane system</location>
        <topology evidence="1">Multi-pass membrane protein</topology>
    </subcellularLocation>
</comment>
<evidence type="ECO:0000256" key="1">
    <source>
        <dbReference type="ARBA" id="ARBA00004127"/>
    </source>
</evidence>
<evidence type="ECO:0000259" key="8">
    <source>
        <dbReference type="Pfam" id="PF21082"/>
    </source>
</evidence>
<feature type="domain" description="Mechanosensitive ion channel MscS" evidence="7">
    <location>
        <begin position="202"/>
        <end position="270"/>
    </location>
</feature>
<evidence type="ECO:0000313" key="9">
    <source>
        <dbReference type="EMBL" id="MCX8532903.1"/>
    </source>
</evidence>
<evidence type="ECO:0000256" key="6">
    <source>
        <dbReference type="SAM" id="Phobius"/>
    </source>
</evidence>
<keyword evidence="5 6" id="KW-0472">Membrane</keyword>
<dbReference type="PANTHER" id="PTHR30414">
    <property type="entry name" value="MINICONDUCTANCE MECHANOSENSITIVE CHANNEL YBDG"/>
    <property type="match status" value="1"/>
</dbReference>
<dbReference type="InterPro" id="IPR030192">
    <property type="entry name" value="YbdG"/>
</dbReference>
<dbReference type="InterPro" id="IPR049278">
    <property type="entry name" value="MS_channel_C"/>
</dbReference>
<dbReference type="InterPro" id="IPR023408">
    <property type="entry name" value="MscS_beta-dom_sf"/>
</dbReference>
<comment type="similarity">
    <text evidence="2">Belongs to the MscS (TC 1.A.23) family.</text>
</comment>
<dbReference type="Proteomes" id="UP001070176">
    <property type="component" value="Unassembled WGS sequence"/>
</dbReference>
<dbReference type="Pfam" id="PF21082">
    <property type="entry name" value="MS_channel_3rd"/>
    <property type="match status" value="1"/>
</dbReference>
<evidence type="ECO:0000259" key="7">
    <source>
        <dbReference type="Pfam" id="PF00924"/>
    </source>
</evidence>
<keyword evidence="4 6" id="KW-1133">Transmembrane helix</keyword>
<keyword evidence="10" id="KW-1185">Reference proteome</keyword>
<dbReference type="SUPFAM" id="SSF50182">
    <property type="entry name" value="Sm-like ribonucleoproteins"/>
    <property type="match status" value="1"/>
</dbReference>
<organism evidence="9 10">
    <name type="scientific">Chryseobacterium luquanense</name>
    <dbReference type="NCBI Taxonomy" id="2983766"/>
    <lineage>
        <taxon>Bacteria</taxon>
        <taxon>Pseudomonadati</taxon>
        <taxon>Bacteroidota</taxon>
        <taxon>Flavobacteriia</taxon>
        <taxon>Flavobacteriales</taxon>
        <taxon>Weeksellaceae</taxon>
        <taxon>Chryseobacterium group</taxon>
        <taxon>Chryseobacterium</taxon>
    </lineage>
</organism>
<feature type="transmembrane region" description="Helical" evidence="6">
    <location>
        <begin position="153"/>
        <end position="180"/>
    </location>
</feature>
<dbReference type="Gene3D" id="2.30.30.60">
    <property type="match status" value="1"/>
</dbReference>
<evidence type="ECO:0000313" key="10">
    <source>
        <dbReference type="Proteomes" id="UP001070176"/>
    </source>
</evidence>
<feature type="domain" description="Mechanosensitive ion channel MscS C-terminal" evidence="8">
    <location>
        <begin position="351"/>
        <end position="411"/>
    </location>
</feature>